<evidence type="ECO:0000313" key="2">
    <source>
        <dbReference type="EMBL" id="KAH9291757.1"/>
    </source>
</evidence>
<feature type="non-terminal residue" evidence="2">
    <location>
        <position position="135"/>
    </location>
</feature>
<dbReference type="AlphaFoldDB" id="A0AA38C7U2"/>
<gene>
    <name evidence="2" type="ORF">KI387_043058</name>
</gene>
<evidence type="ECO:0000313" key="3">
    <source>
        <dbReference type="Proteomes" id="UP000824469"/>
    </source>
</evidence>
<sequence length="135" mass="15325">GQPMVPLNWNEEYLDDSYAQITDVMRRTLNWMPYKNIDLSIQSTRVLNKFRDLGKLKDDLPPLKEGDDRMDPLGGKSPQFPLKMPTLGLVDEWNFATSGTGTFMSSLKQKTEEMLLKSIQNATITFAVPLQSKGK</sequence>
<feature type="region of interest" description="Disordered" evidence="1">
    <location>
        <begin position="58"/>
        <end position="78"/>
    </location>
</feature>
<comment type="caution">
    <text evidence="2">The sequence shown here is derived from an EMBL/GenBank/DDBJ whole genome shotgun (WGS) entry which is preliminary data.</text>
</comment>
<dbReference type="EMBL" id="JAHRHJ020003421">
    <property type="protein sequence ID" value="KAH9291757.1"/>
    <property type="molecule type" value="Genomic_DNA"/>
</dbReference>
<feature type="compositionally biased region" description="Basic and acidic residues" evidence="1">
    <location>
        <begin position="58"/>
        <end position="71"/>
    </location>
</feature>
<accession>A0AA38C7U2</accession>
<name>A0AA38C7U2_TAXCH</name>
<feature type="non-terminal residue" evidence="2">
    <location>
        <position position="1"/>
    </location>
</feature>
<proteinExistence type="predicted"/>
<keyword evidence="3" id="KW-1185">Reference proteome</keyword>
<protein>
    <submittedName>
        <fullName evidence="2">Uncharacterized protein</fullName>
    </submittedName>
</protein>
<reference evidence="2 3" key="1">
    <citation type="journal article" date="2021" name="Nat. Plants">
        <title>The Taxus genome provides insights into paclitaxel biosynthesis.</title>
        <authorList>
            <person name="Xiong X."/>
            <person name="Gou J."/>
            <person name="Liao Q."/>
            <person name="Li Y."/>
            <person name="Zhou Q."/>
            <person name="Bi G."/>
            <person name="Li C."/>
            <person name="Du R."/>
            <person name="Wang X."/>
            <person name="Sun T."/>
            <person name="Guo L."/>
            <person name="Liang H."/>
            <person name="Lu P."/>
            <person name="Wu Y."/>
            <person name="Zhang Z."/>
            <person name="Ro D.K."/>
            <person name="Shang Y."/>
            <person name="Huang S."/>
            <person name="Yan J."/>
        </authorList>
    </citation>
    <scope>NUCLEOTIDE SEQUENCE [LARGE SCALE GENOMIC DNA]</scope>
    <source>
        <strain evidence="2">Ta-2019</strain>
    </source>
</reference>
<organism evidence="2 3">
    <name type="scientific">Taxus chinensis</name>
    <name type="common">Chinese yew</name>
    <name type="synonym">Taxus wallichiana var. chinensis</name>
    <dbReference type="NCBI Taxonomy" id="29808"/>
    <lineage>
        <taxon>Eukaryota</taxon>
        <taxon>Viridiplantae</taxon>
        <taxon>Streptophyta</taxon>
        <taxon>Embryophyta</taxon>
        <taxon>Tracheophyta</taxon>
        <taxon>Spermatophyta</taxon>
        <taxon>Pinopsida</taxon>
        <taxon>Pinidae</taxon>
        <taxon>Conifers II</taxon>
        <taxon>Cupressales</taxon>
        <taxon>Taxaceae</taxon>
        <taxon>Taxus</taxon>
    </lineage>
</organism>
<dbReference type="Proteomes" id="UP000824469">
    <property type="component" value="Unassembled WGS sequence"/>
</dbReference>
<evidence type="ECO:0000256" key="1">
    <source>
        <dbReference type="SAM" id="MobiDB-lite"/>
    </source>
</evidence>